<proteinExistence type="predicted"/>
<keyword evidence="1" id="KW-1133">Transmembrane helix</keyword>
<dbReference type="AlphaFoldDB" id="K6XCI7"/>
<sequence>MESLLSSTAIRVLSGLLQRPVAAAFRVGGFLAAATVRFTHRRLAGMAAPLAVGIAIAGWALAGLPLFAMSNAQQVADRFDADYVITTPIVRDTHTGLSPQAVAALSATPAVATAGLRQTWLQTAKDGGPATATWSSVVTGDAARLLDLGDVQGDLARLDSGIALGAENAARGGVALGDTVQVRLPGAAHPVALEVVALFSAEGGDQGAVVSQQALGQHVAAAWFDYVLVSGEGEPQQDSLQNALWDALGGGPGSVTVQHKPDFLASYIETRRAAVDNLGTIAVVLVGIFLVLAAANALGLSVADRTGEVSALRRLNATAGQVRSMIAWEMALTVGPAWLLGAAATGWMAFAMASGDLRATVWAYPLGALSLVGAAGLLWAVVGSLATIRGRSSA</sequence>
<dbReference type="RefSeq" id="WP_006593061.1">
    <property type="nucleotide sequence ID" value="NZ_BAHD01000040.1"/>
</dbReference>
<feature type="transmembrane region" description="Helical" evidence="1">
    <location>
        <begin position="362"/>
        <end position="388"/>
    </location>
</feature>
<keyword evidence="1" id="KW-0472">Membrane</keyword>
<gene>
    <name evidence="2" type="ORF">KILIM_040_00380</name>
</gene>
<dbReference type="EMBL" id="BAHD01000040">
    <property type="protein sequence ID" value="GAB96529.1"/>
    <property type="molecule type" value="Genomic_DNA"/>
</dbReference>
<reference evidence="2 3" key="1">
    <citation type="submission" date="2012-08" db="EMBL/GenBank/DDBJ databases">
        <title>Whole genome shotgun sequence of Kineosphaera limosa NBRC 100340.</title>
        <authorList>
            <person name="Yoshida I."/>
            <person name="Isaki S."/>
            <person name="Hosoyama A."/>
            <person name="Tsuchikane K."/>
            <person name="Katsumata H."/>
            <person name="Ando Y."/>
            <person name="Ohji S."/>
            <person name="Hamada M."/>
            <person name="Tamura T."/>
            <person name="Yamazoe A."/>
            <person name="Yamazaki S."/>
            <person name="Fujita N."/>
        </authorList>
    </citation>
    <scope>NUCLEOTIDE SEQUENCE [LARGE SCALE GENOMIC DNA]</scope>
    <source>
        <strain evidence="2 3">NBRC 100340</strain>
    </source>
</reference>
<feature type="transmembrane region" description="Helical" evidence="1">
    <location>
        <begin position="20"/>
        <end position="38"/>
    </location>
</feature>
<organism evidence="2 3">
    <name type="scientific">Kineosphaera limosa NBRC 100340</name>
    <dbReference type="NCBI Taxonomy" id="1184609"/>
    <lineage>
        <taxon>Bacteria</taxon>
        <taxon>Bacillati</taxon>
        <taxon>Actinomycetota</taxon>
        <taxon>Actinomycetes</taxon>
        <taxon>Micrococcales</taxon>
        <taxon>Dermatophilaceae</taxon>
        <taxon>Kineosphaera</taxon>
    </lineage>
</organism>
<dbReference type="STRING" id="1184609.KILIM_040_00380"/>
<evidence type="ECO:0000313" key="3">
    <source>
        <dbReference type="Proteomes" id="UP000008366"/>
    </source>
</evidence>
<accession>K6XCI7</accession>
<feature type="transmembrane region" description="Helical" evidence="1">
    <location>
        <begin position="50"/>
        <end position="69"/>
    </location>
</feature>
<keyword evidence="1" id="KW-0812">Transmembrane</keyword>
<evidence type="ECO:0000313" key="2">
    <source>
        <dbReference type="EMBL" id="GAB96529.1"/>
    </source>
</evidence>
<dbReference type="Proteomes" id="UP000008366">
    <property type="component" value="Unassembled WGS sequence"/>
</dbReference>
<feature type="transmembrane region" description="Helical" evidence="1">
    <location>
        <begin position="278"/>
        <end position="303"/>
    </location>
</feature>
<protein>
    <submittedName>
        <fullName evidence="2">Putative ABC transporter permease protein</fullName>
    </submittedName>
</protein>
<comment type="caution">
    <text evidence="2">The sequence shown here is derived from an EMBL/GenBank/DDBJ whole genome shotgun (WGS) entry which is preliminary data.</text>
</comment>
<name>K6XCI7_9MICO</name>
<feature type="transmembrane region" description="Helical" evidence="1">
    <location>
        <begin position="324"/>
        <end position="350"/>
    </location>
</feature>
<keyword evidence="3" id="KW-1185">Reference proteome</keyword>
<evidence type="ECO:0000256" key="1">
    <source>
        <dbReference type="SAM" id="Phobius"/>
    </source>
</evidence>
<dbReference type="eggNOG" id="COG0577">
    <property type="taxonomic scope" value="Bacteria"/>
</dbReference>